<dbReference type="RefSeq" id="WP_149567238.1">
    <property type="nucleotide sequence ID" value="NZ_CP035807.1"/>
</dbReference>
<dbReference type="Proteomes" id="UP000323824">
    <property type="component" value="Chromosome"/>
</dbReference>
<evidence type="ECO:0000313" key="3">
    <source>
        <dbReference type="Proteomes" id="UP000323824"/>
    </source>
</evidence>
<keyword evidence="1" id="KW-0732">Signal</keyword>
<proteinExistence type="predicted"/>
<dbReference type="EMBL" id="CP035807">
    <property type="protein sequence ID" value="QEN03981.1"/>
    <property type="molecule type" value="Genomic_DNA"/>
</dbReference>
<sequence length="394" mass="42122">MKKILQLLTSLLLLVAMFSCDNSTSGTTFDSTSDWWVKGSFDGWKDSVDDETRHFFTIDEVDNNILTYEVTGLYTLDYEFVLVDAAGTEWKAPTATTAVSDTALTFVSAENANATFTAAFTTYTIKVDITDAEAPSVTIEAGSTAATAPTFEVLADNLIFKGGIFDSNWTAQTGVLDATAKTVTYDDLTIVSNSGEFGIDGIDGWFEGLTIDSPTVEGESTTPANFLKSGGNSKLINVPKVDSVYTVVITIDPEATNIEEKYSIAFTLKTLGTEDWVIDFAWLAPRTKIKGDLFDIGWTATAGTVNATAKTVTYEVTIDNASGSFGFEIFDGGGWATIEDPLASGDAAVEIISNANGNGQFSDAAVDDVYTVVVTIDDTVALDAGRYMLSISKN</sequence>
<reference evidence="2 3" key="1">
    <citation type="submission" date="2019-02" db="EMBL/GenBank/DDBJ databases">
        <authorList>
            <person name="Fomenkov A."/>
            <person name="Dubinina G."/>
            <person name="Grabovich M."/>
            <person name="Vincze T."/>
            <person name="Roberts R.J."/>
        </authorList>
    </citation>
    <scope>NUCLEOTIDE SEQUENCE [LARGE SCALE GENOMIC DNA]</scope>
    <source>
        <strain evidence="2 3">P</strain>
    </source>
</reference>
<protein>
    <recommendedName>
        <fullName evidence="4">SusF/SusE family outer membrane protein</fullName>
    </recommendedName>
</protein>
<dbReference type="KEGG" id="sper:EW093_04450"/>
<dbReference type="AlphaFoldDB" id="A0A5C1Q8Z8"/>
<evidence type="ECO:0008006" key="4">
    <source>
        <dbReference type="Google" id="ProtNLM"/>
    </source>
</evidence>
<feature type="chain" id="PRO_5023011241" description="SusF/SusE family outer membrane protein" evidence="1">
    <location>
        <begin position="22"/>
        <end position="394"/>
    </location>
</feature>
<evidence type="ECO:0000313" key="2">
    <source>
        <dbReference type="EMBL" id="QEN03981.1"/>
    </source>
</evidence>
<accession>A0A5C1Q8Z8</accession>
<dbReference type="PROSITE" id="PS51257">
    <property type="entry name" value="PROKAR_LIPOPROTEIN"/>
    <property type="match status" value="1"/>
</dbReference>
<feature type="signal peptide" evidence="1">
    <location>
        <begin position="1"/>
        <end position="21"/>
    </location>
</feature>
<name>A0A5C1Q8Z8_9SPIO</name>
<organism evidence="2 3">
    <name type="scientific">Thiospirochaeta perfilievii</name>
    <dbReference type="NCBI Taxonomy" id="252967"/>
    <lineage>
        <taxon>Bacteria</taxon>
        <taxon>Pseudomonadati</taxon>
        <taxon>Spirochaetota</taxon>
        <taxon>Spirochaetia</taxon>
        <taxon>Spirochaetales</taxon>
        <taxon>Spirochaetaceae</taxon>
        <taxon>Thiospirochaeta</taxon>
    </lineage>
</organism>
<gene>
    <name evidence="2" type="ORF">EW093_04450</name>
</gene>
<keyword evidence="3" id="KW-1185">Reference proteome</keyword>
<reference evidence="2 3" key="2">
    <citation type="submission" date="2019-09" db="EMBL/GenBank/DDBJ databases">
        <title>Complete Genome Sequence and Methylome Analysis of free living Spirochaetas.</title>
        <authorList>
            <person name="Leshcheva N."/>
            <person name="Mikheeva N."/>
        </authorList>
    </citation>
    <scope>NUCLEOTIDE SEQUENCE [LARGE SCALE GENOMIC DNA]</scope>
    <source>
        <strain evidence="2 3">P</strain>
    </source>
</reference>
<evidence type="ECO:0000256" key="1">
    <source>
        <dbReference type="SAM" id="SignalP"/>
    </source>
</evidence>